<organism evidence="2 3">
    <name type="scientific">Brachybacterium kimchii</name>
    <dbReference type="NCBI Taxonomy" id="2942909"/>
    <lineage>
        <taxon>Bacteria</taxon>
        <taxon>Bacillati</taxon>
        <taxon>Actinomycetota</taxon>
        <taxon>Actinomycetes</taxon>
        <taxon>Micrococcales</taxon>
        <taxon>Dermabacteraceae</taxon>
        <taxon>Brachybacterium</taxon>
    </lineage>
</organism>
<keyword evidence="3" id="KW-1185">Reference proteome</keyword>
<feature type="transmembrane region" description="Helical" evidence="1">
    <location>
        <begin position="20"/>
        <end position="44"/>
    </location>
</feature>
<protein>
    <recommendedName>
        <fullName evidence="4">Holin</fullName>
    </recommendedName>
</protein>
<dbReference type="Proteomes" id="UP001055868">
    <property type="component" value="Chromosome"/>
</dbReference>
<dbReference type="EMBL" id="CP097218">
    <property type="protein sequence ID" value="UQN30643.1"/>
    <property type="molecule type" value="Genomic_DNA"/>
</dbReference>
<evidence type="ECO:0000313" key="2">
    <source>
        <dbReference type="EMBL" id="UQN30643.1"/>
    </source>
</evidence>
<proteinExistence type="predicted"/>
<evidence type="ECO:0000313" key="3">
    <source>
        <dbReference type="Proteomes" id="UP001055868"/>
    </source>
</evidence>
<reference evidence="2" key="1">
    <citation type="submission" date="2022-05" db="EMBL/GenBank/DDBJ databases">
        <title>Genomic analysis of Brachybacterium sp. CBA3104.</title>
        <authorList>
            <person name="Roh S.W."/>
            <person name="Kim Y.B."/>
            <person name="Kim Y."/>
        </authorList>
    </citation>
    <scope>NUCLEOTIDE SEQUENCE</scope>
    <source>
        <strain evidence="2">CBA3104</strain>
    </source>
</reference>
<gene>
    <name evidence="2" type="ORF">M4486_04900</name>
</gene>
<sequence>MSDTTITPPAQVGVSEKEPVLTAGAIIALIEAILMGLTAFGIAVTPDQHAAIVGIAGAILAILGAVLPSLHTRGKVTANPNVVEHVQDGAVLAGEASELPTGDQIRQAGDLYDGYTDPLAEDAPAELDEDPDDVLTAAEAAEVDDTVREHTHRAGDDG</sequence>
<keyword evidence="1" id="KW-1133">Transmembrane helix</keyword>
<accession>A0ABY4N7V7</accession>
<dbReference type="RefSeq" id="WP_249480008.1">
    <property type="nucleotide sequence ID" value="NZ_CP097218.1"/>
</dbReference>
<evidence type="ECO:0008006" key="4">
    <source>
        <dbReference type="Google" id="ProtNLM"/>
    </source>
</evidence>
<feature type="transmembrane region" description="Helical" evidence="1">
    <location>
        <begin position="50"/>
        <end position="70"/>
    </location>
</feature>
<keyword evidence="1" id="KW-0472">Membrane</keyword>
<keyword evidence="1" id="KW-0812">Transmembrane</keyword>
<evidence type="ECO:0000256" key="1">
    <source>
        <dbReference type="SAM" id="Phobius"/>
    </source>
</evidence>
<name>A0ABY4N7V7_9MICO</name>